<dbReference type="InterPro" id="IPR036837">
    <property type="entry name" value="Cation_efflux_CTD_sf"/>
</dbReference>
<feature type="transmembrane region" description="Helical" evidence="7">
    <location>
        <begin position="29"/>
        <end position="49"/>
    </location>
</feature>
<feature type="domain" description="Cation efflux protein transmembrane" evidence="8">
    <location>
        <begin position="27"/>
        <end position="222"/>
    </location>
</feature>
<dbReference type="PANTHER" id="PTHR43840:SF15">
    <property type="entry name" value="MITOCHONDRIAL METAL TRANSPORTER 1-RELATED"/>
    <property type="match status" value="1"/>
</dbReference>
<proteinExistence type="predicted"/>
<dbReference type="Pfam" id="PF01545">
    <property type="entry name" value="Cation_efflux"/>
    <property type="match status" value="1"/>
</dbReference>
<dbReference type="GO" id="GO:0015341">
    <property type="term" value="F:zinc efflux antiporter activity"/>
    <property type="evidence" value="ECO:0007669"/>
    <property type="project" value="TreeGrafter"/>
</dbReference>
<gene>
    <name evidence="10" type="ordered locus">MCP_0110</name>
</gene>
<reference evidence="11" key="3">
    <citation type="journal article" date="2011" name="PLoS ONE">
        <title>Genome sequence of a mesophilic hydrogenotrophic methanogen Methanocella paludicola, the first cultivated representative of the order Methanocellales.</title>
        <authorList>
            <person name="Sakai S."/>
            <person name="Takaki Y."/>
            <person name="Shimamura S."/>
            <person name="Sekine M."/>
            <person name="Tajima T."/>
            <person name="Kosugi H."/>
            <person name="Ichikawa N."/>
            <person name="Tasumi E."/>
            <person name="Hiraki A.T."/>
            <person name="Shimizu A."/>
            <person name="Kato Y."/>
            <person name="Nishiko R."/>
            <person name="Mori K."/>
            <person name="Fujita N."/>
            <person name="Imachi H."/>
            <person name="Takai K."/>
        </authorList>
    </citation>
    <scope>NUCLEOTIDE SEQUENCE [LARGE SCALE GENOMIC DNA]</scope>
    <source>
        <strain evidence="11">DSM 17711 / JCM 13418 / NBRC 101707 / SANAE</strain>
    </source>
</reference>
<dbReference type="PATRIC" id="fig|304371.9.peg.116"/>
<dbReference type="STRING" id="304371.MCP_0110"/>
<dbReference type="GO" id="GO:0015093">
    <property type="term" value="F:ferrous iron transmembrane transporter activity"/>
    <property type="evidence" value="ECO:0007669"/>
    <property type="project" value="TreeGrafter"/>
</dbReference>
<dbReference type="Gene3D" id="3.30.70.1350">
    <property type="entry name" value="Cation efflux protein, cytoplasmic domain"/>
    <property type="match status" value="1"/>
</dbReference>
<evidence type="ECO:0000256" key="5">
    <source>
        <dbReference type="ARBA" id="ARBA00022989"/>
    </source>
</evidence>
<sequence>MLNSQGKEATIDRIERANQVKRSTARLSILSNTMLVIMKLAVGLAIGSVSIISEAIHSAIDLVAAIIAFISVKKSSEPPDREHKFGHGKFEDFSGLIEAVLIFIAAILIIREAALKLMGQGEELNTGLLIAGIAVMAISAAANWYVSNRLMKAAKATESIALEADAWHLRTDVYTSLGIFAGLVLIRLTGWKFLDPLFAIAVAVFIMKAAYDLTRRAASDLMDTSLPASEEEKIKGIISDHYLQFASFHELRTRRSGSDRFMDLHLVVSKNLTVSEAHSLSDHLEDDLRQAFPRSSITIHFEPCDEHCSKCECNSACRDSKCPEGTSE</sequence>
<dbReference type="InterPro" id="IPR058533">
    <property type="entry name" value="Cation_efflux_TM"/>
</dbReference>
<evidence type="ECO:0000256" key="4">
    <source>
        <dbReference type="ARBA" id="ARBA00022692"/>
    </source>
</evidence>
<keyword evidence="5 7" id="KW-1133">Transmembrane helix</keyword>
<evidence type="ECO:0000259" key="8">
    <source>
        <dbReference type="Pfam" id="PF01545"/>
    </source>
</evidence>
<evidence type="ECO:0000259" key="9">
    <source>
        <dbReference type="Pfam" id="PF16916"/>
    </source>
</evidence>
<feature type="transmembrane region" description="Helical" evidence="7">
    <location>
        <begin position="55"/>
        <end position="72"/>
    </location>
</feature>
<dbReference type="GO" id="GO:0006882">
    <property type="term" value="P:intracellular zinc ion homeostasis"/>
    <property type="evidence" value="ECO:0007669"/>
    <property type="project" value="TreeGrafter"/>
</dbReference>
<dbReference type="GeneID" id="8683070"/>
<keyword evidence="3" id="KW-1003">Cell membrane</keyword>
<feature type="transmembrane region" description="Helical" evidence="7">
    <location>
        <begin position="167"/>
        <end position="187"/>
    </location>
</feature>
<feature type="domain" description="Cation efflux protein cytoplasmic" evidence="9">
    <location>
        <begin position="227"/>
        <end position="304"/>
    </location>
</feature>
<dbReference type="PANTHER" id="PTHR43840">
    <property type="entry name" value="MITOCHONDRIAL METAL TRANSPORTER 1-RELATED"/>
    <property type="match status" value="1"/>
</dbReference>
<keyword evidence="11" id="KW-1185">Reference proteome</keyword>
<dbReference type="InterPro" id="IPR050291">
    <property type="entry name" value="CDF_Transporter"/>
</dbReference>
<dbReference type="InParanoid" id="D1YUR0"/>
<name>D1YUR0_METPS</name>
<organism evidence="10 11">
    <name type="scientific">Methanocella paludicola (strain DSM 17711 / JCM 13418 / NBRC 101707 / SANAE)</name>
    <dbReference type="NCBI Taxonomy" id="304371"/>
    <lineage>
        <taxon>Archaea</taxon>
        <taxon>Methanobacteriati</taxon>
        <taxon>Methanobacteriota</taxon>
        <taxon>Stenosarchaea group</taxon>
        <taxon>Methanomicrobia</taxon>
        <taxon>Methanocellales</taxon>
        <taxon>Methanocellaceae</taxon>
        <taxon>Methanocella</taxon>
    </lineage>
</organism>
<keyword evidence="2" id="KW-0813">Transport</keyword>
<evidence type="ECO:0000256" key="2">
    <source>
        <dbReference type="ARBA" id="ARBA00022448"/>
    </source>
</evidence>
<dbReference type="SUPFAM" id="SSF161111">
    <property type="entry name" value="Cation efflux protein transmembrane domain-like"/>
    <property type="match status" value="1"/>
</dbReference>
<dbReference type="FunCoup" id="D1YUR0">
    <property type="interactions" value="50"/>
</dbReference>
<reference evidence="10 11" key="2">
    <citation type="journal article" date="2008" name="Int. J. Syst. Evol. Microbiol.">
        <title>Methanocella paludicola gen. nov., sp. nov., a methane-producing archaeon, the first isolate of the lineage 'Rice Cluster I', and proposal of the new archaeal order Methanocellales ord. nov.</title>
        <authorList>
            <person name="Sakai S."/>
            <person name="Imachi H."/>
            <person name="Hanada S."/>
            <person name="Ohashi A."/>
            <person name="Harada H."/>
            <person name="Kamagata Y."/>
        </authorList>
    </citation>
    <scope>NUCLEOTIDE SEQUENCE [LARGE SCALE GENOMIC DNA]</scope>
    <source>
        <strain evidence="11">DSM 17711 / JCM 13418 / NBRC 101707 / SANAE</strain>
    </source>
</reference>
<dbReference type="InterPro" id="IPR002524">
    <property type="entry name" value="Cation_efflux"/>
</dbReference>
<dbReference type="eggNOG" id="arCOG01474">
    <property type="taxonomic scope" value="Archaea"/>
</dbReference>
<dbReference type="NCBIfam" id="TIGR01297">
    <property type="entry name" value="CDF"/>
    <property type="match status" value="1"/>
</dbReference>
<reference evidence="10 11" key="1">
    <citation type="journal article" date="2007" name="Appl. Environ. Microbiol.">
        <title>Isolation of key methanogens for global methane emission from rice paddy fields: a novel isolate affiliated with the clone cluster rice cluster I.</title>
        <authorList>
            <person name="Sakai S."/>
            <person name="Imachi H."/>
            <person name="Sekiguchi Y."/>
            <person name="Ohashi A."/>
            <person name="Harada H."/>
            <person name="Kamagata Y."/>
        </authorList>
    </citation>
    <scope>NUCLEOTIDE SEQUENCE [LARGE SCALE GENOMIC DNA]</scope>
    <source>
        <strain evidence="11">DSM 17711 / JCM 13418 / NBRC 101707 / SANAE</strain>
    </source>
</reference>
<evidence type="ECO:0000313" key="10">
    <source>
        <dbReference type="EMBL" id="BAI60182.1"/>
    </source>
</evidence>
<accession>D1YUR0</accession>
<dbReference type="FunFam" id="3.30.70.1350:FF:000002">
    <property type="entry name" value="Ferrous-iron efflux pump FieF"/>
    <property type="match status" value="1"/>
</dbReference>
<dbReference type="InterPro" id="IPR027469">
    <property type="entry name" value="Cation_efflux_TMD_sf"/>
</dbReference>
<dbReference type="Gene3D" id="1.20.1510.10">
    <property type="entry name" value="Cation efflux protein transmembrane domain"/>
    <property type="match status" value="1"/>
</dbReference>
<dbReference type="GO" id="GO:0015086">
    <property type="term" value="F:cadmium ion transmembrane transporter activity"/>
    <property type="evidence" value="ECO:0007669"/>
    <property type="project" value="TreeGrafter"/>
</dbReference>
<dbReference type="AlphaFoldDB" id="D1YUR0"/>
<dbReference type="Proteomes" id="UP000001882">
    <property type="component" value="Chromosome"/>
</dbReference>
<dbReference type="RefSeq" id="WP_012898862.1">
    <property type="nucleotide sequence ID" value="NC_013665.1"/>
</dbReference>
<dbReference type="KEGG" id="mpd:MCP_0110"/>
<feature type="transmembrane region" description="Helical" evidence="7">
    <location>
        <begin position="93"/>
        <end position="114"/>
    </location>
</feature>
<dbReference type="InterPro" id="IPR027470">
    <property type="entry name" value="Cation_efflux_CTD"/>
</dbReference>
<dbReference type="Pfam" id="PF16916">
    <property type="entry name" value="ZT_dimer"/>
    <property type="match status" value="1"/>
</dbReference>
<comment type="subcellular location">
    <subcellularLocation>
        <location evidence="1">Cell membrane</location>
        <topology evidence="1">Multi-pass membrane protein</topology>
    </subcellularLocation>
</comment>
<dbReference type="GO" id="GO:0005886">
    <property type="term" value="C:plasma membrane"/>
    <property type="evidence" value="ECO:0007669"/>
    <property type="project" value="UniProtKB-SubCell"/>
</dbReference>
<evidence type="ECO:0000313" key="11">
    <source>
        <dbReference type="Proteomes" id="UP000001882"/>
    </source>
</evidence>
<feature type="transmembrane region" description="Helical" evidence="7">
    <location>
        <begin position="126"/>
        <end position="146"/>
    </location>
</feature>
<protein>
    <submittedName>
        <fullName evidence="10">Cation efflux protein</fullName>
    </submittedName>
</protein>
<dbReference type="SUPFAM" id="SSF160240">
    <property type="entry name" value="Cation efflux protein cytoplasmic domain-like"/>
    <property type="match status" value="1"/>
</dbReference>
<evidence type="ECO:0000256" key="1">
    <source>
        <dbReference type="ARBA" id="ARBA00004651"/>
    </source>
</evidence>
<dbReference type="EMBL" id="AP011532">
    <property type="protein sequence ID" value="BAI60182.1"/>
    <property type="molecule type" value="Genomic_DNA"/>
</dbReference>
<evidence type="ECO:0000256" key="3">
    <source>
        <dbReference type="ARBA" id="ARBA00022475"/>
    </source>
</evidence>
<keyword evidence="4 7" id="KW-0812">Transmembrane</keyword>
<evidence type="ECO:0000256" key="6">
    <source>
        <dbReference type="ARBA" id="ARBA00023136"/>
    </source>
</evidence>
<evidence type="ECO:0000256" key="7">
    <source>
        <dbReference type="SAM" id="Phobius"/>
    </source>
</evidence>
<keyword evidence="6 7" id="KW-0472">Membrane</keyword>